<sequence>MTQYRIAELARVSGVNERNIRAYRERGLLDPPRRVGRMAVYDDNHLAQLRVIDQLLARGFTSAHICDFFAAVRSGRDLADVLGLHGALSAREGEVPPRVVRLDVDVSTAEARRMVDSGVACLHDGELALCDPDLVRIVSRAPDPQQCLAVLVEVFALCQPGVVAAAQDVDALLEALGSLTAAGPPPQDYRELAAIVIARQVGEAVRRPVMRSTA</sequence>
<evidence type="ECO:0000313" key="4">
    <source>
        <dbReference type="Proteomes" id="UP000254978"/>
    </source>
</evidence>
<organism evidence="3 4">
    <name type="scientific">Mycolicibacterium tokaiense</name>
    <dbReference type="NCBI Taxonomy" id="39695"/>
    <lineage>
        <taxon>Bacteria</taxon>
        <taxon>Bacillati</taxon>
        <taxon>Actinomycetota</taxon>
        <taxon>Actinomycetes</taxon>
        <taxon>Mycobacteriales</taxon>
        <taxon>Mycobacteriaceae</taxon>
        <taxon>Mycolicibacterium</taxon>
    </lineage>
</organism>
<dbReference type="EMBL" id="UGQT01000001">
    <property type="protein sequence ID" value="STZ61255.1"/>
    <property type="molecule type" value="Genomic_DNA"/>
</dbReference>
<keyword evidence="1" id="KW-0238">DNA-binding</keyword>
<keyword evidence="4" id="KW-1185">Reference proteome</keyword>
<dbReference type="SMART" id="SM00422">
    <property type="entry name" value="HTH_MERR"/>
    <property type="match status" value="1"/>
</dbReference>
<dbReference type="GO" id="GO:0003677">
    <property type="term" value="F:DNA binding"/>
    <property type="evidence" value="ECO:0007669"/>
    <property type="project" value="UniProtKB-KW"/>
</dbReference>
<dbReference type="Gene3D" id="1.10.1660.10">
    <property type="match status" value="1"/>
</dbReference>
<dbReference type="SUPFAM" id="SSF46955">
    <property type="entry name" value="Putative DNA-binding domain"/>
    <property type="match status" value="1"/>
</dbReference>
<gene>
    <name evidence="3" type="ORF">NCTC10821_04804</name>
</gene>
<reference evidence="3 4" key="1">
    <citation type="submission" date="2018-06" db="EMBL/GenBank/DDBJ databases">
        <authorList>
            <consortium name="Pathogen Informatics"/>
            <person name="Doyle S."/>
        </authorList>
    </citation>
    <scope>NUCLEOTIDE SEQUENCE [LARGE SCALE GENOMIC DNA]</scope>
    <source>
        <strain evidence="3 4">NCTC10821</strain>
    </source>
</reference>
<dbReference type="AlphaFoldDB" id="A0A378TNA0"/>
<dbReference type="InterPro" id="IPR000551">
    <property type="entry name" value="MerR-type_HTH_dom"/>
</dbReference>
<dbReference type="PROSITE" id="PS50937">
    <property type="entry name" value="HTH_MERR_2"/>
    <property type="match status" value="1"/>
</dbReference>
<feature type="domain" description="HTH merR-type" evidence="2">
    <location>
        <begin position="1"/>
        <end position="71"/>
    </location>
</feature>
<evidence type="ECO:0000259" key="2">
    <source>
        <dbReference type="PROSITE" id="PS50937"/>
    </source>
</evidence>
<dbReference type="InterPro" id="IPR047057">
    <property type="entry name" value="MerR_fam"/>
</dbReference>
<dbReference type="InterPro" id="IPR009061">
    <property type="entry name" value="DNA-bd_dom_put_sf"/>
</dbReference>
<accession>A0A378TNA0</accession>
<evidence type="ECO:0000313" key="3">
    <source>
        <dbReference type="EMBL" id="STZ61255.1"/>
    </source>
</evidence>
<evidence type="ECO:0000256" key="1">
    <source>
        <dbReference type="ARBA" id="ARBA00023125"/>
    </source>
</evidence>
<protein>
    <submittedName>
        <fullName evidence="3">MerR family transcriptional regulator</fullName>
    </submittedName>
</protein>
<dbReference type="RefSeq" id="WP_115280238.1">
    <property type="nucleotide sequence ID" value="NZ_AP022600.1"/>
</dbReference>
<dbReference type="OrthoDB" id="3830374at2"/>
<dbReference type="Pfam" id="PF13411">
    <property type="entry name" value="MerR_1"/>
    <property type="match status" value="1"/>
</dbReference>
<name>A0A378TNA0_9MYCO</name>
<dbReference type="Proteomes" id="UP000254978">
    <property type="component" value="Unassembled WGS sequence"/>
</dbReference>
<dbReference type="PANTHER" id="PTHR30204:SF93">
    <property type="entry name" value="HTH MERR-TYPE DOMAIN-CONTAINING PROTEIN"/>
    <property type="match status" value="1"/>
</dbReference>
<dbReference type="GO" id="GO:0003700">
    <property type="term" value="F:DNA-binding transcription factor activity"/>
    <property type="evidence" value="ECO:0007669"/>
    <property type="project" value="InterPro"/>
</dbReference>
<dbReference type="PANTHER" id="PTHR30204">
    <property type="entry name" value="REDOX-CYCLING DRUG-SENSING TRANSCRIPTIONAL ACTIVATOR SOXR"/>
    <property type="match status" value="1"/>
</dbReference>
<dbReference type="PRINTS" id="PR00040">
    <property type="entry name" value="HTHMERR"/>
</dbReference>
<proteinExistence type="predicted"/>